<proteinExistence type="predicted"/>
<evidence type="ECO:0000313" key="3">
    <source>
        <dbReference type="EMBL" id="PYY69701.1"/>
    </source>
</evidence>
<dbReference type="GO" id="GO:0016787">
    <property type="term" value="F:hydrolase activity"/>
    <property type="evidence" value="ECO:0007669"/>
    <property type="project" value="UniProtKB-KW"/>
</dbReference>
<accession>A0A2W0EX53</accession>
<dbReference type="Proteomes" id="UP000247437">
    <property type="component" value="Unassembled WGS sequence"/>
</dbReference>
<dbReference type="EMBL" id="PDLL01000169">
    <property type="protein sequence ID" value="PYY69701.1"/>
    <property type="molecule type" value="Genomic_DNA"/>
</dbReference>
<protein>
    <recommendedName>
        <fullName evidence="2">Alpha/beta hydrolase fold-3 domain-containing protein</fullName>
    </recommendedName>
</protein>
<dbReference type="PANTHER" id="PTHR48081:SF8">
    <property type="entry name" value="ALPHA_BETA HYDROLASE FOLD-3 DOMAIN-CONTAINING PROTEIN-RELATED"/>
    <property type="match status" value="1"/>
</dbReference>
<sequence>MKNNKELQVHPERPAIGMPRVLRAHQPDREARAFLRLANLSMSLRRAEDYSLPKLRLGWRLTALALARNPPVGSVTEQLIDGPGGAITVRIFKPDNGTQPRPAFMWFFGGGFIIGDLDTADGICRSIALAADCIVIAVRYRLAPEHDLSAGRADALAAFQWMARNGAQWGIDTTRLAIGGDSAGGNLCAAVAQESLRRGGPVPNLQVLVYPATDLLEKFPSYAENAHGRALLTDHAVQWIEQTLAPSLETLDLVDPWYSPRRSPDMRGLAPAVVVSVGFDPIRDDGLDYAARLRAADVPVELLHYRGQFHGFLNFDSVNGASRDALQRIGNALATVFARQPAADRTIEIADRMPRKHSRLRVTADELATATLTSWIVTERWGIALLRLLSPKAASACRLLIRPWLISTVMIRRKAITGLDRLAARQTWPTEKNCTVNP</sequence>
<dbReference type="AlphaFoldDB" id="A0A2W0EX53"/>
<dbReference type="RefSeq" id="WP_110660123.1">
    <property type="nucleotide sequence ID" value="NZ_PDLL01000169.1"/>
</dbReference>
<dbReference type="Gene3D" id="3.40.50.1820">
    <property type="entry name" value="alpha/beta hydrolase"/>
    <property type="match status" value="1"/>
</dbReference>
<name>A0A2W0EX53_PSEJE</name>
<dbReference type="InterPro" id="IPR050300">
    <property type="entry name" value="GDXG_lipolytic_enzyme"/>
</dbReference>
<evidence type="ECO:0000313" key="4">
    <source>
        <dbReference type="Proteomes" id="UP000247437"/>
    </source>
</evidence>
<comment type="caution">
    <text evidence="3">The sequence shown here is derived from an EMBL/GenBank/DDBJ whole genome shotgun (WGS) entry which is preliminary data.</text>
</comment>
<gene>
    <name evidence="3" type="ORF">CRX42_15210</name>
</gene>
<dbReference type="InterPro" id="IPR029058">
    <property type="entry name" value="AB_hydrolase_fold"/>
</dbReference>
<dbReference type="PANTHER" id="PTHR48081">
    <property type="entry name" value="AB HYDROLASE SUPERFAMILY PROTEIN C4A8.06C"/>
    <property type="match status" value="1"/>
</dbReference>
<keyword evidence="1" id="KW-0378">Hydrolase</keyword>
<dbReference type="Pfam" id="PF07859">
    <property type="entry name" value="Abhydrolase_3"/>
    <property type="match status" value="1"/>
</dbReference>
<evidence type="ECO:0000256" key="1">
    <source>
        <dbReference type="ARBA" id="ARBA00022801"/>
    </source>
</evidence>
<evidence type="ECO:0000259" key="2">
    <source>
        <dbReference type="Pfam" id="PF07859"/>
    </source>
</evidence>
<feature type="domain" description="Alpha/beta hydrolase fold-3" evidence="2">
    <location>
        <begin position="105"/>
        <end position="313"/>
    </location>
</feature>
<reference evidence="3 4" key="1">
    <citation type="journal article" date="2018" name="Appl. Microbiol. Biotechnol.">
        <title>Characterization of the caprolactam degradation pathway in Pseudomonas jessenii using mass spectrometry-based proteomics.</title>
        <authorList>
            <person name="Otzen M."/>
            <person name="Palacio C."/>
            <person name="Janssen D.B."/>
        </authorList>
    </citation>
    <scope>NUCLEOTIDE SEQUENCE [LARGE SCALE GENOMIC DNA]</scope>
    <source>
        <strain evidence="3 4">GO3</strain>
    </source>
</reference>
<organism evidence="3 4">
    <name type="scientific">Pseudomonas jessenii</name>
    <dbReference type="NCBI Taxonomy" id="77298"/>
    <lineage>
        <taxon>Bacteria</taxon>
        <taxon>Pseudomonadati</taxon>
        <taxon>Pseudomonadota</taxon>
        <taxon>Gammaproteobacteria</taxon>
        <taxon>Pseudomonadales</taxon>
        <taxon>Pseudomonadaceae</taxon>
        <taxon>Pseudomonas</taxon>
    </lineage>
</organism>
<dbReference type="SUPFAM" id="SSF53474">
    <property type="entry name" value="alpha/beta-Hydrolases"/>
    <property type="match status" value="1"/>
</dbReference>
<dbReference type="OrthoDB" id="9806180at2"/>
<dbReference type="InterPro" id="IPR013094">
    <property type="entry name" value="AB_hydrolase_3"/>
</dbReference>